<dbReference type="KEGG" id="pami:JCM7686_pAMI6p153"/>
<evidence type="ECO:0000256" key="1">
    <source>
        <dbReference type="SAM" id="MobiDB-lite"/>
    </source>
</evidence>
<feature type="region of interest" description="Disordered" evidence="1">
    <location>
        <begin position="129"/>
        <end position="167"/>
    </location>
</feature>
<dbReference type="AlphaFoldDB" id="S5YJ39"/>
<geneLocation type="plasmid" evidence="2 3">
    <name>pAMI6</name>
</geneLocation>
<feature type="compositionally biased region" description="Low complexity" evidence="1">
    <location>
        <begin position="68"/>
        <end position="96"/>
    </location>
</feature>
<accession>S5YJ39</accession>
<keyword evidence="3" id="KW-1185">Reference proteome</keyword>
<dbReference type="RefSeq" id="WP_020953254.1">
    <property type="nucleotide sequence ID" value="NC_022044.1"/>
</dbReference>
<feature type="region of interest" description="Disordered" evidence="1">
    <location>
        <begin position="63"/>
        <end position="96"/>
    </location>
</feature>
<gene>
    <name evidence="2" type="ORF">JCM7686_pAMI6p153</name>
</gene>
<protein>
    <submittedName>
        <fullName evidence="2">Uncharacterized protein</fullName>
    </submittedName>
</protein>
<dbReference type="PATRIC" id="fig|1367847.3.peg.4465"/>
<name>S5YJ39_PARAH</name>
<dbReference type="HOGENOM" id="CLU_747720_0_0_5"/>
<sequence>MIGVETGRSRTLWLLAGALSVGLHGAAVATALYQPSLPDFTRPAPPLTDPEISVEALLPVLTLPETAPDPGTDTPPDDPTGGLQTQTLTPLTDTGLTDTALAGAPDAGSAPEVLRPLDLASVASIVSTPPTAPEVARPGTGETLATVAPSPPESAPGPETATASGPTDPRLAALVERVRARLESACLLALPRIDADQLSMKVLAADDREIGDFTRQITEGLAAPVDSRPVLLDSRQCPGLTFLRRSAGYPAYALPIQLEAEDIASGSAARGSIGNGAGSYNTLLLIDDNGVVQDLRRFLTVQGGTVTFDVPMTRSGSARDTSQILIAIATAAPLQSVSQNAGKLAQDFFPALAAELGENPRLGVSSLYVR</sequence>
<proteinExistence type="predicted"/>
<dbReference type="EMBL" id="CP006654">
    <property type="protein sequence ID" value="AGT11483.1"/>
    <property type="molecule type" value="Genomic_DNA"/>
</dbReference>
<keyword evidence="2" id="KW-0614">Plasmid</keyword>
<dbReference type="Proteomes" id="UP000015480">
    <property type="component" value="Plasmid pAMI6"/>
</dbReference>
<organism evidence="2 3">
    <name type="scientific">Paracoccus aminophilus JCM 7686</name>
    <dbReference type="NCBI Taxonomy" id="1367847"/>
    <lineage>
        <taxon>Bacteria</taxon>
        <taxon>Pseudomonadati</taxon>
        <taxon>Pseudomonadota</taxon>
        <taxon>Alphaproteobacteria</taxon>
        <taxon>Rhodobacterales</taxon>
        <taxon>Paracoccaceae</taxon>
        <taxon>Paracoccus</taxon>
    </lineage>
</organism>
<dbReference type="OrthoDB" id="7864706at2"/>
<reference evidence="2 3" key="1">
    <citation type="journal article" date="2014" name="BMC Genomics">
        <title>Architecture and functions of a multipartite genome of the methylotrophic bacterium Paracoccus aminophilus JCM 7686, containing primary and secondary chromids.</title>
        <authorList>
            <person name="Dziewit L."/>
            <person name="Czarnecki J."/>
            <person name="Wibberg D."/>
            <person name="Radlinska M."/>
            <person name="Mrozek P."/>
            <person name="Szymczak M."/>
            <person name="Schluter A."/>
            <person name="Puhler A."/>
            <person name="Bartosik D."/>
        </authorList>
    </citation>
    <scope>NUCLEOTIDE SEQUENCE [LARGE SCALE GENOMIC DNA]</scope>
    <source>
        <strain evidence="2">JCM 7686</strain>
        <plasmid evidence="3">Plasmid pAMI6</plasmid>
    </source>
</reference>
<evidence type="ECO:0000313" key="3">
    <source>
        <dbReference type="Proteomes" id="UP000015480"/>
    </source>
</evidence>
<evidence type="ECO:0000313" key="2">
    <source>
        <dbReference type="EMBL" id="AGT11483.1"/>
    </source>
</evidence>